<gene>
    <name evidence="2" type="ORF">MUK42_32584</name>
</gene>
<feature type="region of interest" description="Disordered" evidence="1">
    <location>
        <begin position="1"/>
        <end position="28"/>
    </location>
</feature>
<organism evidence="2 3">
    <name type="scientific">Musa troglodytarum</name>
    <name type="common">fe'i banana</name>
    <dbReference type="NCBI Taxonomy" id="320322"/>
    <lineage>
        <taxon>Eukaryota</taxon>
        <taxon>Viridiplantae</taxon>
        <taxon>Streptophyta</taxon>
        <taxon>Embryophyta</taxon>
        <taxon>Tracheophyta</taxon>
        <taxon>Spermatophyta</taxon>
        <taxon>Magnoliopsida</taxon>
        <taxon>Liliopsida</taxon>
        <taxon>Zingiberales</taxon>
        <taxon>Musaceae</taxon>
        <taxon>Musa</taxon>
    </lineage>
</organism>
<feature type="compositionally biased region" description="Basic and acidic residues" evidence="1">
    <location>
        <begin position="123"/>
        <end position="133"/>
    </location>
</feature>
<evidence type="ECO:0000313" key="2">
    <source>
        <dbReference type="EMBL" id="URD93944.1"/>
    </source>
</evidence>
<accession>A0A9E7JVH6</accession>
<feature type="region of interest" description="Disordered" evidence="1">
    <location>
        <begin position="113"/>
        <end position="136"/>
    </location>
</feature>
<dbReference type="PANTHER" id="PTHR34555:SF1">
    <property type="entry name" value="INTEGRAL MEMBRANE HEMOLYSIN-III-LIKE PROTEIN"/>
    <property type="match status" value="1"/>
</dbReference>
<feature type="region of interest" description="Disordered" evidence="1">
    <location>
        <begin position="72"/>
        <end position="98"/>
    </location>
</feature>
<dbReference type="OrthoDB" id="1925139at2759"/>
<evidence type="ECO:0000256" key="1">
    <source>
        <dbReference type="SAM" id="MobiDB-lite"/>
    </source>
</evidence>
<protein>
    <submittedName>
        <fullName evidence="2">Uncharacterized protein</fullName>
    </submittedName>
</protein>
<evidence type="ECO:0000313" key="3">
    <source>
        <dbReference type="Proteomes" id="UP001055439"/>
    </source>
</evidence>
<proteinExistence type="predicted"/>
<dbReference type="AlphaFoldDB" id="A0A9E7JVH6"/>
<keyword evidence="3" id="KW-1185">Reference proteome</keyword>
<name>A0A9E7JVH6_9LILI</name>
<dbReference type="PANTHER" id="PTHR34555">
    <property type="entry name" value="INTEGRAL MEMBRANE HEMOLYSIN-III-LIKE PROTEIN"/>
    <property type="match status" value="1"/>
</dbReference>
<dbReference type="EMBL" id="CP097505">
    <property type="protein sequence ID" value="URD93944.1"/>
    <property type="molecule type" value="Genomic_DNA"/>
</dbReference>
<reference evidence="2" key="1">
    <citation type="submission" date="2022-05" db="EMBL/GenBank/DDBJ databases">
        <title>The Musa troglodytarum L. genome provides insights into the mechanism of non-climacteric behaviour and enrichment of carotenoids.</title>
        <authorList>
            <person name="Wang J."/>
        </authorList>
    </citation>
    <scope>NUCLEOTIDE SEQUENCE</scope>
    <source>
        <tissue evidence="2">Leaf</tissue>
    </source>
</reference>
<sequence>MARIAGGDNGRSSGRCAMSAGDKKETASVKKVALRELSNESGNIINRRPENFILKEKGQDPDLIKVFVPDSARLAGSKRKQSDGPASPSSSQMPGKILSHGNLVYVRRRLETEQAKTGASVDANKDESSESRTPEGVVIVEPNPDLNKIQEPKTATSGGLSDLNSCEKTNSGFVVSEPHDSSVISETPVIDDSLTANNQDQGERFLQLQMFLRSCNQSSQEDYMQMLRSLSAAGRSKHAVELEKRAIHLLLEEGKELHRMKVLNVLGKASQQDHAMRPAHTSSSL</sequence>
<dbReference type="Proteomes" id="UP001055439">
    <property type="component" value="Chromosome 3"/>
</dbReference>